<protein>
    <submittedName>
        <fullName evidence="2">Uncharacterized protein</fullName>
    </submittedName>
</protein>
<feature type="region of interest" description="Disordered" evidence="1">
    <location>
        <begin position="1"/>
        <end position="94"/>
    </location>
</feature>
<evidence type="ECO:0000313" key="2">
    <source>
        <dbReference type="EMBL" id="KAG4425018.1"/>
    </source>
</evidence>
<name>A0A8H8BVC2_9HELO</name>
<organism evidence="2 3">
    <name type="scientific">Cadophora malorum</name>
    <dbReference type="NCBI Taxonomy" id="108018"/>
    <lineage>
        <taxon>Eukaryota</taxon>
        <taxon>Fungi</taxon>
        <taxon>Dikarya</taxon>
        <taxon>Ascomycota</taxon>
        <taxon>Pezizomycotina</taxon>
        <taxon>Leotiomycetes</taxon>
        <taxon>Helotiales</taxon>
        <taxon>Ploettnerulaceae</taxon>
        <taxon>Cadophora</taxon>
    </lineage>
</organism>
<keyword evidence="3" id="KW-1185">Reference proteome</keyword>
<dbReference type="AlphaFoldDB" id="A0A8H8BVC2"/>
<gene>
    <name evidence="2" type="ORF">IFR04_001788</name>
</gene>
<accession>A0A8H8BVC2</accession>
<reference evidence="2" key="1">
    <citation type="submission" date="2021-02" db="EMBL/GenBank/DDBJ databases">
        <title>Genome sequence Cadophora malorum strain M34.</title>
        <authorList>
            <person name="Stefanovic E."/>
            <person name="Vu D."/>
            <person name="Scully C."/>
            <person name="Dijksterhuis J."/>
            <person name="Roader J."/>
            <person name="Houbraken J."/>
        </authorList>
    </citation>
    <scope>NUCLEOTIDE SEQUENCE</scope>
    <source>
        <strain evidence="2">M34</strain>
    </source>
</reference>
<sequence length="94" mass="9888">MSPPPPPQSQSSAMIDAPTPLSNPWNAPNKPGQRPQRGTNARSKPEPEPLSSPFTSENTPRPPPPPATITTKPDPKGAGVTAKRMTTAASTREV</sequence>
<evidence type="ECO:0000313" key="3">
    <source>
        <dbReference type="Proteomes" id="UP000664132"/>
    </source>
</evidence>
<evidence type="ECO:0000256" key="1">
    <source>
        <dbReference type="SAM" id="MobiDB-lite"/>
    </source>
</evidence>
<dbReference type="Proteomes" id="UP000664132">
    <property type="component" value="Unassembled WGS sequence"/>
</dbReference>
<dbReference type="EMBL" id="JAFJYH010000014">
    <property type="protein sequence ID" value="KAG4425018.1"/>
    <property type="molecule type" value="Genomic_DNA"/>
</dbReference>
<comment type="caution">
    <text evidence="2">The sequence shown here is derived from an EMBL/GenBank/DDBJ whole genome shotgun (WGS) entry which is preliminary data.</text>
</comment>
<proteinExistence type="predicted"/>